<evidence type="ECO:0000256" key="1">
    <source>
        <dbReference type="SAM" id="Phobius"/>
    </source>
</evidence>
<sequence length="443" mass="47633">MSQSTILAHGLGAEYLPLPYTYALIGGAWALTASFAIVAFAWKTPRLDPRTSGIGLPAAVTRLVDSRGVRAVVAGFALLFTVWVALAAVAGSDDPEINPLPGVFYVLLWVGLVVLSVLIGPVWRVISPVRTVARLLSTLPIGATARRAYPESWGHRPAAVGLAAFVWLELASPDPDSLIGIRIWLVVYVVAMAVGGLLTGTRWFARADPFETYGVVASRIAPFWRDDSGRIVMGNPLAHLSTLPERPGMLAVMAVLLGSTAFDSFSSFPVWQRTIDDLGEGTAIASVVSTVTLAGFIAVVAVTFWAATRATGGVTPQQRRRLPVQMTHTLIPIVVGYILAHYLNYIVERSQLVFASLADPLDRGWNVLWLGDIHPEYVLSSHPTVSSTLKLVFVVGGHIAAVVAAHDASLRLLPRRHRLTGQLALMLTMVGYTFLGLYLLFGG</sequence>
<feature type="transmembrane region" description="Helical" evidence="1">
    <location>
        <begin position="71"/>
        <end position="91"/>
    </location>
</feature>
<evidence type="ECO:0008006" key="4">
    <source>
        <dbReference type="Google" id="ProtNLM"/>
    </source>
</evidence>
<keyword evidence="1" id="KW-0812">Transmembrane</keyword>
<feature type="transmembrane region" description="Helical" evidence="1">
    <location>
        <begin position="250"/>
        <end position="271"/>
    </location>
</feature>
<organism evidence="2 3">
    <name type="scientific">Williamsia herbipolensis</name>
    <dbReference type="NCBI Taxonomy" id="1603258"/>
    <lineage>
        <taxon>Bacteria</taxon>
        <taxon>Bacillati</taxon>
        <taxon>Actinomycetota</taxon>
        <taxon>Actinomycetes</taxon>
        <taxon>Mycobacteriales</taxon>
        <taxon>Nocardiaceae</taxon>
        <taxon>Williamsia</taxon>
    </lineage>
</organism>
<feature type="transmembrane region" description="Helical" evidence="1">
    <location>
        <begin position="329"/>
        <end position="347"/>
    </location>
</feature>
<feature type="transmembrane region" description="Helical" evidence="1">
    <location>
        <begin position="422"/>
        <end position="441"/>
    </location>
</feature>
<dbReference type="EMBL" id="CP108021">
    <property type="protein sequence ID" value="WUM19165.1"/>
    <property type="molecule type" value="Genomic_DNA"/>
</dbReference>
<evidence type="ECO:0000313" key="3">
    <source>
        <dbReference type="Proteomes" id="UP001432128"/>
    </source>
</evidence>
<protein>
    <recommendedName>
        <fullName evidence="4">Fenitrothion hydrolase</fullName>
    </recommendedName>
</protein>
<feature type="transmembrane region" description="Helical" evidence="1">
    <location>
        <begin position="283"/>
        <end position="308"/>
    </location>
</feature>
<feature type="transmembrane region" description="Helical" evidence="1">
    <location>
        <begin position="20"/>
        <end position="42"/>
    </location>
</feature>
<accession>A0AAU4JZC5</accession>
<dbReference type="Proteomes" id="UP001432128">
    <property type="component" value="Chromosome"/>
</dbReference>
<reference evidence="2 3" key="1">
    <citation type="submission" date="2022-10" db="EMBL/GenBank/DDBJ databases">
        <title>The complete genomes of actinobacterial strains from the NBC collection.</title>
        <authorList>
            <person name="Joergensen T.S."/>
            <person name="Alvarez Arevalo M."/>
            <person name="Sterndorff E.B."/>
            <person name="Faurdal D."/>
            <person name="Vuksanovic O."/>
            <person name="Mourched A.-S."/>
            <person name="Charusanti P."/>
            <person name="Shaw S."/>
            <person name="Blin K."/>
            <person name="Weber T."/>
        </authorList>
    </citation>
    <scope>NUCLEOTIDE SEQUENCE [LARGE SCALE GENOMIC DNA]</scope>
    <source>
        <strain evidence="2 3">NBC_00319</strain>
    </source>
</reference>
<keyword evidence="3" id="KW-1185">Reference proteome</keyword>
<feature type="transmembrane region" description="Helical" evidence="1">
    <location>
        <begin position="103"/>
        <end position="126"/>
    </location>
</feature>
<dbReference type="KEGG" id="whr:OG579_15800"/>
<proteinExistence type="predicted"/>
<keyword evidence="1" id="KW-0472">Membrane</keyword>
<gene>
    <name evidence="2" type="ORF">OG579_15800</name>
</gene>
<name>A0AAU4JZC5_9NOCA</name>
<keyword evidence="1" id="KW-1133">Transmembrane helix</keyword>
<feature type="transmembrane region" description="Helical" evidence="1">
    <location>
        <begin position="178"/>
        <end position="198"/>
    </location>
</feature>
<dbReference type="RefSeq" id="WP_328856712.1">
    <property type="nucleotide sequence ID" value="NZ_CP108021.1"/>
</dbReference>
<dbReference type="AlphaFoldDB" id="A0AAU4JZC5"/>
<evidence type="ECO:0000313" key="2">
    <source>
        <dbReference type="EMBL" id="WUM19165.1"/>
    </source>
</evidence>